<dbReference type="EMBL" id="MSTI01000028">
    <property type="protein sequence ID" value="OLV19528.1"/>
    <property type="molecule type" value="Genomic_DNA"/>
</dbReference>
<dbReference type="AlphaFoldDB" id="A0A1U7P2Z4"/>
<reference evidence="1 2" key="1">
    <citation type="submission" date="2017-01" db="EMBL/GenBank/DDBJ databases">
        <title>Genome Analysis of Deinococcus marmoris KOPRI26562.</title>
        <authorList>
            <person name="Kim J.H."/>
            <person name="Oh H.-M."/>
        </authorList>
    </citation>
    <scope>NUCLEOTIDE SEQUENCE [LARGE SCALE GENOMIC DNA]</scope>
    <source>
        <strain evidence="1 2">KOPRI26562</strain>
    </source>
</reference>
<gene>
    <name evidence="1" type="ORF">BOO71_0002323</name>
</gene>
<dbReference type="Proteomes" id="UP000186607">
    <property type="component" value="Unassembled WGS sequence"/>
</dbReference>
<dbReference type="RefSeq" id="WP_139322729.1">
    <property type="nucleotide sequence ID" value="NZ_MSTI01000028.1"/>
</dbReference>
<evidence type="ECO:0000313" key="2">
    <source>
        <dbReference type="Proteomes" id="UP000186607"/>
    </source>
</evidence>
<sequence length="582" mass="62733">MTEDGQRHTGKGDYALGRVLWIGCHGEVPPGTQHMHPPLLLTQPRRRRARSAPGGIKVPYIKAWPVRQIEPLTGGWVPRDTTNEGLSSPFGPTGVGPRGNWIRTGSNTLRYLQVGNLYESGPRKNWTDRTPGFHSGVAYIDLLRVEVREARIEIGPEDLYPDKQIAQSGWLFRATPEPSAAEHNTLLDDGKYGEPAYYDRPLAPGIPAKEPAMAYAVEMLADRWRVHMRLLLQGMSWDGDAGDGYNANIGFSDITANLKLQSFAATVDIGLDGQIIGQAVGPRTILASATITDLAPQVDAGYAAAVNSRMSELNTWLDSMETPEPDLSTVVPGSTQDQVQLTGPAVQIGKGVWRQPVTDTQPLILAGVKGAAKPTVGGLKMLSYDAGAVWLSADPNIFGNPDHQGPAVLSVSNPGYALTQRLGIRPRLAAPVSSFLATRVRALQEFQPSEATVTDLNGQTAPTPADASTPWYDAGGSLGDGLLTVKFTGLPEDGWDLWALLVREIKTPVSTTYQSDRTRINNPLAADVENPDGAAVWHLREDAGPDELTITVIPAARRAITGITLVYASLATDMTPALDWPF</sequence>
<name>A0A1U7P2Z4_9DEIO</name>
<proteinExistence type="predicted"/>
<comment type="caution">
    <text evidence="1">The sequence shown here is derived from an EMBL/GenBank/DDBJ whole genome shotgun (WGS) entry which is preliminary data.</text>
</comment>
<accession>A0A1U7P2Z4</accession>
<keyword evidence="2" id="KW-1185">Reference proteome</keyword>
<evidence type="ECO:0000313" key="1">
    <source>
        <dbReference type="EMBL" id="OLV19528.1"/>
    </source>
</evidence>
<protein>
    <submittedName>
        <fullName evidence="1">Uncharacterized protein</fullName>
    </submittedName>
</protein>
<dbReference type="STRING" id="249408.BOO71_0002323"/>
<organism evidence="1 2">
    <name type="scientific">Deinococcus marmoris</name>
    <dbReference type="NCBI Taxonomy" id="249408"/>
    <lineage>
        <taxon>Bacteria</taxon>
        <taxon>Thermotogati</taxon>
        <taxon>Deinococcota</taxon>
        <taxon>Deinococci</taxon>
        <taxon>Deinococcales</taxon>
        <taxon>Deinococcaceae</taxon>
        <taxon>Deinococcus</taxon>
    </lineage>
</organism>